<comment type="caution">
    <text evidence="2">The sequence shown here is derived from an EMBL/GenBank/DDBJ whole genome shotgun (WGS) entry which is preliminary data.</text>
</comment>
<organism evidence="2 3">
    <name type="scientific">Polyplax serrata</name>
    <name type="common">Common mouse louse</name>
    <dbReference type="NCBI Taxonomy" id="468196"/>
    <lineage>
        <taxon>Eukaryota</taxon>
        <taxon>Metazoa</taxon>
        <taxon>Ecdysozoa</taxon>
        <taxon>Arthropoda</taxon>
        <taxon>Hexapoda</taxon>
        <taxon>Insecta</taxon>
        <taxon>Pterygota</taxon>
        <taxon>Neoptera</taxon>
        <taxon>Paraneoptera</taxon>
        <taxon>Psocodea</taxon>
        <taxon>Troctomorpha</taxon>
        <taxon>Phthiraptera</taxon>
        <taxon>Anoplura</taxon>
        <taxon>Polyplacidae</taxon>
        <taxon>Polyplax</taxon>
    </lineage>
</organism>
<protein>
    <submittedName>
        <fullName evidence="2">Uncharacterized protein</fullName>
    </submittedName>
</protein>
<feature type="compositionally biased region" description="Acidic residues" evidence="1">
    <location>
        <begin position="29"/>
        <end position="54"/>
    </location>
</feature>
<feature type="region of interest" description="Disordered" evidence="1">
    <location>
        <begin position="20"/>
        <end position="73"/>
    </location>
</feature>
<evidence type="ECO:0000313" key="2">
    <source>
        <dbReference type="EMBL" id="KAK6643754.1"/>
    </source>
</evidence>
<sequence>MLSEVSGQIHVNSDATTQLLNRAKARQCEDDDDDDDDDNGGGDDDDDEDDDDDDWKQHHGDNDFYPREFVSFK</sequence>
<evidence type="ECO:0000256" key="1">
    <source>
        <dbReference type="SAM" id="MobiDB-lite"/>
    </source>
</evidence>
<dbReference type="Proteomes" id="UP001372834">
    <property type="component" value="Unassembled WGS sequence"/>
</dbReference>
<dbReference type="EMBL" id="JAWJWE010000001">
    <property type="protein sequence ID" value="KAK6643754.1"/>
    <property type="molecule type" value="Genomic_DNA"/>
</dbReference>
<gene>
    <name evidence="2" type="ORF">RUM43_000017</name>
</gene>
<accession>A0AAN8SCT1</accession>
<name>A0AAN8SCT1_POLSC</name>
<feature type="compositionally biased region" description="Basic and acidic residues" evidence="1">
    <location>
        <begin position="55"/>
        <end position="66"/>
    </location>
</feature>
<evidence type="ECO:0000313" key="3">
    <source>
        <dbReference type="Proteomes" id="UP001372834"/>
    </source>
</evidence>
<reference evidence="2 3" key="1">
    <citation type="submission" date="2023-10" db="EMBL/GenBank/DDBJ databases">
        <title>Genomes of two closely related lineages of the louse Polyplax serrata with different host specificities.</title>
        <authorList>
            <person name="Martinu J."/>
            <person name="Tarabai H."/>
            <person name="Stefka J."/>
            <person name="Hypsa V."/>
        </authorList>
    </citation>
    <scope>NUCLEOTIDE SEQUENCE [LARGE SCALE GENOMIC DNA]</scope>
    <source>
        <strain evidence="2">HR10_N</strain>
    </source>
</reference>
<dbReference type="AlphaFoldDB" id="A0AAN8SCT1"/>
<proteinExistence type="predicted"/>